<evidence type="ECO:0000313" key="3">
    <source>
        <dbReference type="Proteomes" id="UP000069940"/>
    </source>
</evidence>
<dbReference type="GeneID" id="134286294"/>
<feature type="compositionally biased region" description="Acidic residues" evidence="1">
    <location>
        <begin position="215"/>
        <end position="231"/>
    </location>
</feature>
<protein>
    <recommendedName>
        <fullName evidence="4">CCHC-type domain-containing protein</fullName>
    </recommendedName>
</protein>
<feature type="compositionally biased region" description="Acidic residues" evidence="1">
    <location>
        <begin position="241"/>
        <end position="253"/>
    </location>
</feature>
<accession>A0ABM1ZDX8</accession>
<evidence type="ECO:0000313" key="2">
    <source>
        <dbReference type="EnsemblMetazoa" id="AALFPA23_017559.P25682"/>
    </source>
</evidence>
<evidence type="ECO:0008006" key="4">
    <source>
        <dbReference type="Google" id="ProtNLM"/>
    </source>
</evidence>
<sequence>MRFVLENNSCELPFYYTNGERVMVQMSVAAGNTRYIRVFDLPPEVTDAELSAVLGVYGTVKRVVRERFPADSGLNMFSGVRGLYVDIKKEIPEALIFCGRKGRIYFDGMKPKCYLCKSETHLKKACPNKRAQQSEVVLKRRGEQQPAPATKIKSINDGDAGMDGAVTTGAANVGTRKRQNKGEKIAKRTDKRQLSTHSSDSNNQPQEKKKTETVNEGDDDGDSIITVDDDMQSNRSYIGEPEAEQESESESDLEVLDFQLATTEEIKAWNDKRERMSRRQAKNIERLLSKHK</sequence>
<dbReference type="RefSeq" id="XP_062703883.1">
    <property type="nucleotide sequence ID" value="XM_062847899.1"/>
</dbReference>
<evidence type="ECO:0000256" key="1">
    <source>
        <dbReference type="SAM" id="MobiDB-lite"/>
    </source>
</evidence>
<feature type="region of interest" description="Disordered" evidence="1">
    <location>
        <begin position="271"/>
        <end position="292"/>
    </location>
</feature>
<feature type="compositionally biased region" description="Polar residues" evidence="1">
    <location>
        <begin position="195"/>
        <end position="205"/>
    </location>
</feature>
<organism evidence="2 3">
    <name type="scientific">Aedes albopictus</name>
    <name type="common">Asian tiger mosquito</name>
    <name type="synonym">Stegomyia albopicta</name>
    <dbReference type="NCBI Taxonomy" id="7160"/>
    <lineage>
        <taxon>Eukaryota</taxon>
        <taxon>Metazoa</taxon>
        <taxon>Ecdysozoa</taxon>
        <taxon>Arthropoda</taxon>
        <taxon>Hexapoda</taxon>
        <taxon>Insecta</taxon>
        <taxon>Pterygota</taxon>
        <taxon>Neoptera</taxon>
        <taxon>Endopterygota</taxon>
        <taxon>Diptera</taxon>
        <taxon>Nematocera</taxon>
        <taxon>Culicoidea</taxon>
        <taxon>Culicidae</taxon>
        <taxon>Culicinae</taxon>
        <taxon>Aedini</taxon>
        <taxon>Aedes</taxon>
        <taxon>Stegomyia</taxon>
    </lineage>
</organism>
<dbReference type="EnsemblMetazoa" id="AALFPA23_017559.R25682">
    <property type="protein sequence ID" value="AALFPA23_017559.P25682"/>
    <property type="gene ID" value="AALFPA23_017559"/>
</dbReference>
<reference evidence="3" key="1">
    <citation type="journal article" date="2015" name="Proc. Natl. Acad. Sci. U.S.A.">
        <title>Genome sequence of the Asian Tiger mosquito, Aedes albopictus, reveals insights into its biology, genetics, and evolution.</title>
        <authorList>
            <person name="Chen X.G."/>
            <person name="Jiang X."/>
            <person name="Gu J."/>
            <person name="Xu M."/>
            <person name="Wu Y."/>
            <person name="Deng Y."/>
            <person name="Zhang C."/>
            <person name="Bonizzoni M."/>
            <person name="Dermauw W."/>
            <person name="Vontas J."/>
            <person name="Armbruster P."/>
            <person name="Huang X."/>
            <person name="Yang Y."/>
            <person name="Zhang H."/>
            <person name="He W."/>
            <person name="Peng H."/>
            <person name="Liu Y."/>
            <person name="Wu K."/>
            <person name="Chen J."/>
            <person name="Lirakis M."/>
            <person name="Topalis P."/>
            <person name="Van Leeuwen T."/>
            <person name="Hall A.B."/>
            <person name="Jiang X."/>
            <person name="Thorpe C."/>
            <person name="Mueller R.L."/>
            <person name="Sun C."/>
            <person name="Waterhouse R.M."/>
            <person name="Yan G."/>
            <person name="Tu Z.J."/>
            <person name="Fang X."/>
            <person name="James A.A."/>
        </authorList>
    </citation>
    <scope>NUCLEOTIDE SEQUENCE [LARGE SCALE GENOMIC DNA]</scope>
    <source>
        <strain evidence="3">Foshan</strain>
    </source>
</reference>
<feature type="compositionally biased region" description="Basic and acidic residues" evidence="1">
    <location>
        <begin position="282"/>
        <end position="292"/>
    </location>
</feature>
<reference evidence="2" key="2">
    <citation type="submission" date="2025-05" db="UniProtKB">
        <authorList>
            <consortium name="EnsemblMetazoa"/>
        </authorList>
    </citation>
    <scope>IDENTIFICATION</scope>
    <source>
        <strain evidence="2">Foshan</strain>
    </source>
</reference>
<dbReference type="Gene3D" id="4.10.60.10">
    <property type="entry name" value="Zinc finger, CCHC-type"/>
    <property type="match status" value="1"/>
</dbReference>
<keyword evidence="3" id="KW-1185">Reference proteome</keyword>
<proteinExistence type="predicted"/>
<name>A0ABM1ZDX8_AEDAL</name>
<dbReference type="Proteomes" id="UP000069940">
    <property type="component" value="Unassembled WGS sequence"/>
</dbReference>
<feature type="region of interest" description="Disordered" evidence="1">
    <location>
        <begin position="125"/>
        <end position="253"/>
    </location>
</feature>
<feature type="compositionally biased region" description="Basic and acidic residues" evidence="1">
    <location>
        <begin position="180"/>
        <end position="193"/>
    </location>
</feature>